<dbReference type="GeneID" id="25569365"/>
<evidence type="ECO:0000313" key="1">
    <source>
        <dbReference type="EMBL" id="KNC55924.1"/>
    </source>
</evidence>
<name>A0A0L0DUB6_THETB</name>
<dbReference type="EMBL" id="GL349509">
    <property type="protein sequence ID" value="KNC55924.1"/>
    <property type="molecule type" value="Genomic_DNA"/>
</dbReference>
<accession>A0A0L0DUB6</accession>
<protein>
    <submittedName>
        <fullName evidence="1">Uncharacterized protein</fullName>
    </submittedName>
</protein>
<reference evidence="1 2" key="1">
    <citation type="submission" date="2010-05" db="EMBL/GenBank/DDBJ databases">
        <title>The Genome Sequence of Thecamonas trahens ATCC 50062.</title>
        <authorList>
            <consortium name="The Broad Institute Genome Sequencing Platform"/>
            <person name="Russ C."/>
            <person name="Cuomo C."/>
            <person name="Shea T."/>
            <person name="Young S.K."/>
            <person name="Zeng Q."/>
            <person name="Koehrsen M."/>
            <person name="Haas B."/>
            <person name="Borodovsky M."/>
            <person name="Guigo R."/>
            <person name="Alvarado L."/>
            <person name="Berlin A."/>
            <person name="Bochicchio J."/>
            <person name="Borenstein D."/>
            <person name="Chapman S."/>
            <person name="Chen Z."/>
            <person name="Freedman E."/>
            <person name="Gellesch M."/>
            <person name="Goldberg J."/>
            <person name="Griggs A."/>
            <person name="Gujja S."/>
            <person name="Heilman E."/>
            <person name="Heiman D."/>
            <person name="Hepburn T."/>
            <person name="Howarth C."/>
            <person name="Jen D."/>
            <person name="Larson L."/>
            <person name="Mehta T."/>
            <person name="Park D."/>
            <person name="Pearson M."/>
            <person name="Roberts A."/>
            <person name="Saif S."/>
            <person name="Shenoy N."/>
            <person name="Sisk P."/>
            <person name="Stolte C."/>
            <person name="Sykes S."/>
            <person name="Thomson T."/>
            <person name="Walk T."/>
            <person name="White J."/>
            <person name="Yandava C."/>
            <person name="Burger G."/>
            <person name="Gray M.W."/>
            <person name="Holland P.W.H."/>
            <person name="King N."/>
            <person name="Lang F.B.F."/>
            <person name="Roger A.J."/>
            <person name="Ruiz-Trillo I."/>
            <person name="Lander E."/>
            <person name="Nusbaum C."/>
        </authorList>
    </citation>
    <scope>NUCLEOTIDE SEQUENCE [LARGE SCALE GENOMIC DNA]</scope>
    <source>
        <strain evidence="1 2">ATCC 50062</strain>
    </source>
</reference>
<proteinExistence type="predicted"/>
<dbReference type="RefSeq" id="XP_013752742.1">
    <property type="nucleotide sequence ID" value="XM_013897288.1"/>
</dbReference>
<organism evidence="1 2">
    <name type="scientific">Thecamonas trahens ATCC 50062</name>
    <dbReference type="NCBI Taxonomy" id="461836"/>
    <lineage>
        <taxon>Eukaryota</taxon>
        <taxon>Apusozoa</taxon>
        <taxon>Apusomonadida</taxon>
        <taxon>Apusomonadidae</taxon>
        <taxon>Thecamonas</taxon>
    </lineage>
</organism>
<dbReference type="Proteomes" id="UP000054408">
    <property type="component" value="Unassembled WGS sequence"/>
</dbReference>
<keyword evidence="2" id="KW-1185">Reference proteome</keyword>
<dbReference type="AlphaFoldDB" id="A0A0L0DUB6"/>
<evidence type="ECO:0000313" key="2">
    <source>
        <dbReference type="Proteomes" id="UP000054408"/>
    </source>
</evidence>
<sequence>MPGKIDIETAESDGWLPSAVPGSTDSGFDVHPALKQLYTVPGSNHKGFEVACSSCGIIWATGDNIERLSNGYIYLYKLAFSTPASIYPDNDKQASFRFTFQDTKSTRAYLSGRSNAIVLRSGWTCACAGQPTPKDAVLGRGRVFVNLLPVDNTRCNRPVTVCIQTVMGHDRWCPEDSHPAPSYLWRCADLSALEYLSDDAYDLAGGRSADPFAGTAFNRLAVELAIDDAILSPDVRDNPNTFDLLARAFGSSSLRLPLMPVFLDRLLDRAEADDNRHNDLLRLQKSVIRGSCAKKLKKIERSRRTFAGAIGLRIDADHLQSPAFEFALLLAPDKSAMVRWNNYQLNMSQWEKDNQEAWKCLDSIHAAWQSDPDLDAVRSLTADELVAIGWAAIAERWLDNPPDDFPPAPDSSAAMWDLPVNMTWRSKYHPELMGQDLVSVDLKAANFVAVSAIADAITGNGAFVGSAASWADFVGAHMGSSRASGHLSKRHRLVALGSLLPDAVRLVQFAMTRAIATLLSSNLGDRCSELIITSCDEVVLVPVDSDDAQALADEAADLLASSRFAPALVSAHVYHLALWNYSDDMVRAHGNHSSESEDDDSTSSGQESHVIVSDNADAIKGWLVECPLGVAEEQARDVRAENTFCVLKNVTANRLTFKHLPAYLRTLAVFAFSLELSSYLDVDRDASRNAYLSRNRAAVIPSVTTVKMENIVFSS</sequence>
<gene>
    <name evidence="1" type="ORF">AMSG_11392</name>
</gene>